<evidence type="ECO:0000313" key="7">
    <source>
        <dbReference type="EMBL" id="KAF1689633.1"/>
    </source>
</evidence>
<evidence type="ECO:0000259" key="6">
    <source>
        <dbReference type="PROSITE" id="PS51007"/>
    </source>
</evidence>
<dbReference type="RefSeq" id="WP_162123928.1">
    <property type="nucleotide sequence ID" value="NZ_PDWK01000017.1"/>
</dbReference>
<accession>A0A921TGI2</accession>
<dbReference type="InterPro" id="IPR009056">
    <property type="entry name" value="Cyt_c-like_dom"/>
</dbReference>
<organism evidence="7 8">
    <name type="scientific">Pseudoxanthomonas taiwanensis</name>
    <dbReference type="NCBI Taxonomy" id="176598"/>
    <lineage>
        <taxon>Bacteria</taxon>
        <taxon>Pseudomonadati</taxon>
        <taxon>Pseudomonadota</taxon>
        <taxon>Gammaproteobacteria</taxon>
        <taxon>Lysobacterales</taxon>
        <taxon>Lysobacteraceae</taxon>
        <taxon>Pseudoxanthomonas</taxon>
    </lineage>
</organism>
<dbReference type="EMBL" id="PDWK01000017">
    <property type="protein sequence ID" value="KAF1689633.1"/>
    <property type="molecule type" value="Genomic_DNA"/>
</dbReference>
<evidence type="ECO:0000313" key="8">
    <source>
        <dbReference type="Proteomes" id="UP000717981"/>
    </source>
</evidence>
<evidence type="ECO:0000256" key="3">
    <source>
        <dbReference type="ARBA" id="ARBA00023004"/>
    </source>
</evidence>
<evidence type="ECO:0000256" key="4">
    <source>
        <dbReference type="PROSITE-ProRule" id="PRU00433"/>
    </source>
</evidence>
<evidence type="ECO:0000256" key="1">
    <source>
        <dbReference type="ARBA" id="ARBA00022617"/>
    </source>
</evidence>
<keyword evidence="3 4" id="KW-0408">Iron</keyword>
<dbReference type="InterPro" id="IPR036909">
    <property type="entry name" value="Cyt_c-like_dom_sf"/>
</dbReference>
<comment type="caution">
    <text evidence="7">The sequence shown here is derived from an EMBL/GenBank/DDBJ whole genome shotgun (WGS) entry which is preliminary data.</text>
</comment>
<keyword evidence="8" id="KW-1185">Reference proteome</keyword>
<dbReference type="AlphaFoldDB" id="A0A921TGI2"/>
<dbReference type="Gene3D" id="1.10.760.10">
    <property type="entry name" value="Cytochrome c-like domain"/>
    <property type="match status" value="1"/>
</dbReference>
<dbReference type="SUPFAM" id="SSF46626">
    <property type="entry name" value="Cytochrome c"/>
    <property type="match status" value="1"/>
</dbReference>
<dbReference type="GO" id="GO:0046872">
    <property type="term" value="F:metal ion binding"/>
    <property type="evidence" value="ECO:0007669"/>
    <property type="project" value="UniProtKB-KW"/>
</dbReference>
<name>A0A921TGI2_9GAMM</name>
<gene>
    <name evidence="7" type="ORF">CR938_04890</name>
</gene>
<reference evidence="7" key="1">
    <citation type="submission" date="2017-10" db="EMBL/GenBank/DDBJ databases">
        <title>Whole genome sequencing of members of genus Pseudoxanthomonas.</title>
        <authorList>
            <person name="Kumar S."/>
            <person name="Bansal K."/>
            <person name="Kaur A."/>
            <person name="Patil P."/>
            <person name="Sharma S."/>
            <person name="Patil P.B."/>
        </authorList>
    </citation>
    <scope>NUCLEOTIDE SEQUENCE</scope>
    <source>
        <strain evidence="7">DSM 22914</strain>
    </source>
</reference>
<evidence type="ECO:0000256" key="5">
    <source>
        <dbReference type="SAM" id="SignalP"/>
    </source>
</evidence>
<feature type="chain" id="PRO_5037319370" evidence="5">
    <location>
        <begin position="22"/>
        <end position="112"/>
    </location>
</feature>
<feature type="signal peptide" evidence="5">
    <location>
        <begin position="1"/>
        <end position="21"/>
    </location>
</feature>
<evidence type="ECO:0000256" key="2">
    <source>
        <dbReference type="ARBA" id="ARBA00022723"/>
    </source>
</evidence>
<dbReference type="PROSITE" id="PS51007">
    <property type="entry name" value="CYTC"/>
    <property type="match status" value="1"/>
</dbReference>
<dbReference type="Proteomes" id="UP000717981">
    <property type="component" value="Unassembled WGS sequence"/>
</dbReference>
<dbReference type="Pfam" id="PF13442">
    <property type="entry name" value="Cytochrome_CBB3"/>
    <property type="match status" value="1"/>
</dbReference>
<dbReference type="GO" id="GO:0009055">
    <property type="term" value="F:electron transfer activity"/>
    <property type="evidence" value="ECO:0007669"/>
    <property type="project" value="InterPro"/>
</dbReference>
<keyword evidence="5" id="KW-0732">Signal</keyword>
<keyword evidence="2 4" id="KW-0479">Metal-binding</keyword>
<dbReference type="GO" id="GO:0020037">
    <property type="term" value="F:heme binding"/>
    <property type="evidence" value="ECO:0007669"/>
    <property type="project" value="InterPro"/>
</dbReference>
<feature type="domain" description="Cytochrome c" evidence="6">
    <location>
        <begin position="19"/>
        <end position="105"/>
    </location>
</feature>
<protein>
    <submittedName>
        <fullName evidence="7">Cytochrome c, class I</fullName>
    </submittedName>
</protein>
<sequence length="112" mass="11345">MTRTLFLAAALLALAPQAADAADPKALYNATCIACHGPKAEGAIPGVPNLAKSGRLSRPDAELVTNIMNGYQSKGSPLAMPAKGGNPNLTPADAKALVEYMRSLTGAKAGGK</sequence>
<dbReference type="OrthoDB" id="5523448at2"/>
<keyword evidence="1 4" id="KW-0349">Heme</keyword>
<proteinExistence type="predicted"/>